<evidence type="ECO:0000259" key="2">
    <source>
        <dbReference type="Pfam" id="PF11796"/>
    </source>
</evidence>
<dbReference type="Pfam" id="PF11796">
    <property type="entry name" value="DUF3323"/>
    <property type="match status" value="1"/>
</dbReference>
<sequence>MTDNPLPEAAHTLAHDDDLRPLWAAVHKRLCSGTEPTQLATVLVNGLPTGGIAILRTWLDTSTRRRRGPSAITTANGSTRVPVRMVLSRFDLAPEHLTAIAELAMGEPVVNQALARRAGVAAREDLWLEVVSNLAAVPELARRIRATGVAESDIATIAKQSRQLRAALEKIDNLRRPGTPPLTLPKLAHDCAHDPHAFDLDSLTGKRLVEAVAELLGEPEPARPDRVRAMLARAGVLADRLSTTVLVLNLSAVGIGIVDQRLRLGGGPVPLTLYDLTVNPPVLQASPLLVVENPSVLEAAMATGFTGPLACTSGHLRAVEHAFLQCAVDCGVELTYAGDIDRDGLIIACQVRELYGARIVGMDEDVVLQAGPCSSAVPLGVLPAELPFELSAALSAGGKAIYQENDVILEKIL</sequence>
<feature type="domain" description="DUF2399" evidence="1">
    <location>
        <begin position="283"/>
        <end position="405"/>
    </location>
</feature>
<reference evidence="3 4" key="1">
    <citation type="submission" date="2016-10" db="EMBL/GenBank/DDBJ databases">
        <authorList>
            <person name="de Groot N.N."/>
        </authorList>
    </citation>
    <scope>NUCLEOTIDE SEQUENCE [LARGE SCALE GENOMIC DNA]</scope>
    <source>
        <strain evidence="3 4">CPCC 202699</strain>
    </source>
</reference>
<dbReference type="InterPro" id="IPR024466">
    <property type="entry name" value="CHP02679_N"/>
</dbReference>
<keyword evidence="4" id="KW-1185">Reference proteome</keyword>
<feature type="domain" description="Conserved hypothetical protein CHP02679 N terminus" evidence="2">
    <location>
        <begin position="86"/>
        <end position="251"/>
    </location>
</feature>
<dbReference type="EMBL" id="FNON01000001">
    <property type="protein sequence ID" value="SDW30596.1"/>
    <property type="molecule type" value="Genomic_DNA"/>
</dbReference>
<name>A0A1H2SG29_9PSEU</name>
<dbReference type="AlphaFoldDB" id="A0A1H2SG29"/>
<protein>
    <submittedName>
        <fullName evidence="3">TIGR02679 family protein</fullName>
    </submittedName>
</protein>
<dbReference type="STRING" id="589385.SAMN05421504_101212"/>
<accession>A0A1H2SG29</accession>
<evidence type="ECO:0000259" key="1">
    <source>
        <dbReference type="Pfam" id="PF09664"/>
    </source>
</evidence>
<dbReference type="Proteomes" id="UP000199515">
    <property type="component" value="Unassembled WGS sequence"/>
</dbReference>
<evidence type="ECO:0000313" key="4">
    <source>
        <dbReference type="Proteomes" id="UP000199515"/>
    </source>
</evidence>
<proteinExistence type="predicted"/>
<gene>
    <name evidence="3" type="ORF">SAMN05421504_101212</name>
</gene>
<organism evidence="3 4">
    <name type="scientific">Amycolatopsis xylanica</name>
    <dbReference type="NCBI Taxonomy" id="589385"/>
    <lineage>
        <taxon>Bacteria</taxon>
        <taxon>Bacillati</taxon>
        <taxon>Actinomycetota</taxon>
        <taxon>Actinomycetes</taxon>
        <taxon>Pseudonocardiales</taxon>
        <taxon>Pseudonocardiaceae</taxon>
        <taxon>Amycolatopsis</taxon>
    </lineage>
</organism>
<dbReference type="InterPro" id="IPR024465">
    <property type="entry name" value="DUF2399"/>
</dbReference>
<evidence type="ECO:0000313" key="3">
    <source>
        <dbReference type="EMBL" id="SDW30596.1"/>
    </source>
</evidence>
<dbReference type="Pfam" id="PF09664">
    <property type="entry name" value="DUF2399"/>
    <property type="match status" value="1"/>
</dbReference>